<dbReference type="GeneID" id="48278974"/>
<evidence type="ECO:0008006" key="5">
    <source>
        <dbReference type="Google" id="ProtNLM"/>
    </source>
</evidence>
<dbReference type="Proteomes" id="UP000238825">
    <property type="component" value="Chromosome"/>
</dbReference>
<reference evidence="1 3" key="1">
    <citation type="submission" date="2017-03" db="EMBL/GenBank/DDBJ databases">
        <title>The whole genome sequencing and assembly of Lysinibacillus sphaericus DSM 28T strain.</title>
        <authorList>
            <person name="Lee Y.-J."/>
            <person name="Yi H."/>
            <person name="Bahn Y.-S."/>
            <person name="Kim J.F."/>
            <person name="Lee D.-W."/>
        </authorList>
    </citation>
    <scope>NUCLEOTIDE SEQUENCE [LARGE SCALE GENOMIC DNA]</scope>
    <source>
        <strain evidence="1 3">DSM 28</strain>
    </source>
</reference>
<dbReference type="RefSeq" id="WP_024362656.1">
    <property type="nucleotide sequence ID" value="NZ_BJNS01000014.1"/>
</dbReference>
<proteinExistence type="predicted"/>
<evidence type="ECO:0000313" key="3">
    <source>
        <dbReference type="Proteomes" id="UP000238825"/>
    </source>
</evidence>
<dbReference type="Proteomes" id="UP000255295">
    <property type="component" value="Unassembled WGS sequence"/>
</dbReference>
<dbReference type="EMBL" id="UFSZ01000001">
    <property type="protein sequence ID" value="SUV15128.1"/>
    <property type="molecule type" value="Genomic_DNA"/>
</dbReference>
<organism evidence="1 3">
    <name type="scientific">Lysinibacillus sphaericus</name>
    <name type="common">Bacillus sphaericus</name>
    <dbReference type="NCBI Taxonomy" id="1421"/>
    <lineage>
        <taxon>Bacteria</taxon>
        <taxon>Bacillati</taxon>
        <taxon>Bacillota</taxon>
        <taxon>Bacilli</taxon>
        <taxon>Bacillales</taxon>
        <taxon>Bacillaceae</taxon>
        <taxon>Lysinibacillus</taxon>
    </lineage>
</organism>
<dbReference type="EMBL" id="CP019980">
    <property type="protein sequence ID" value="AVK98854.1"/>
    <property type="molecule type" value="Genomic_DNA"/>
</dbReference>
<gene>
    <name evidence="1" type="ORF">LS41612_22470</name>
    <name evidence="2" type="ORF">NCTC10338_00147</name>
</gene>
<evidence type="ECO:0000313" key="4">
    <source>
        <dbReference type="Proteomes" id="UP000255295"/>
    </source>
</evidence>
<dbReference type="AlphaFoldDB" id="A0A2S0K6F8"/>
<name>A0A2S0K6F8_LYSSH</name>
<accession>A0A2S0K6F8</accession>
<evidence type="ECO:0000313" key="2">
    <source>
        <dbReference type="EMBL" id="SUV15128.1"/>
    </source>
</evidence>
<protein>
    <recommendedName>
        <fullName evidence="5">Restriction endonuclease</fullName>
    </recommendedName>
</protein>
<sequence>MAEKGLSTGEAYKLMLRSALEKFESLIEWNKSNYDEYKILLRKLKISRGDIKATSNDETTDNTKDVGDALENLVNFIINKSFFFKVTSNIRTGSNEIDEVITLTKDGKAALEYFNIPRSLLVIEDNLFLGECKNYKTPLSVTYVGKFYSLMKQCDCNLGIMFTYKGLSGKETSWNDSHGLTKVLRLIEKHSSNNPNFYILEFKLEDYEAILEGKTFFNLISSKMIALQISANHNKFLEEPLEDDLQVLINYCKENK</sequence>
<evidence type="ECO:0000313" key="1">
    <source>
        <dbReference type="EMBL" id="AVK98854.1"/>
    </source>
</evidence>
<reference evidence="2 4" key="2">
    <citation type="submission" date="2018-06" db="EMBL/GenBank/DDBJ databases">
        <authorList>
            <consortium name="Pathogen Informatics"/>
            <person name="Doyle S."/>
        </authorList>
    </citation>
    <scope>NUCLEOTIDE SEQUENCE [LARGE SCALE GENOMIC DNA]</scope>
    <source>
        <strain evidence="2 4">NCTC10338</strain>
    </source>
</reference>